<dbReference type="CDD" id="cd05243">
    <property type="entry name" value="SDR_a5"/>
    <property type="match status" value="1"/>
</dbReference>
<dbReference type="Gene3D" id="3.40.50.720">
    <property type="entry name" value="NAD(P)-binding Rossmann-like Domain"/>
    <property type="match status" value="1"/>
</dbReference>
<dbReference type="Pfam" id="PF13460">
    <property type="entry name" value="NAD_binding_10"/>
    <property type="match status" value="1"/>
</dbReference>
<organism evidence="5 6">
    <name type="scientific">Maribacter polysiphoniae</name>
    <dbReference type="NCBI Taxonomy" id="429344"/>
    <lineage>
        <taxon>Bacteria</taxon>
        <taxon>Pseudomonadati</taxon>
        <taxon>Bacteroidota</taxon>
        <taxon>Flavobacteriia</taxon>
        <taxon>Flavobacteriales</taxon>
        <taxon>Flavobacteriaceae</taxon>
        <taxon>Maribacter</taxon>
    </lineage>
</organism>
<evidence type="ECO:0000313" key="6">
    <source>
        <dbReference type="Proteomes" id="UP000245667"/>
    </source>
</evidence>
<dbReference type="AlphaFoldDB" id="A0A316DUT8"/>
<gene>
    <name evidence="4" type="ORF">HZY62_16600</name>
    <name evidence="5" type="ORF">LX92_03667</name>
</gene>
<dbReference type="InterPro" id="IPR044256">
    <property type="entry name" value="HCF244-like"/>
</dbReference>
<reference evidence="4 7" key="2">
    <citation type="submission" date="2020-07" db="EMBL/GenBank/DDBJ databases">
        <title>The draft genome sequence of Maribacter polysiphoniae KCTC 22021.</title>
        <authorList>
            <person name="Mu L."/>
        </authorList>
    </citation>
    <scope>NUCLEOTIDE SEQUENCE [LARGE SCALE GENOMIC DNA]</scope>
    <source>
        <strain evidence="4 7">KCTC 22021</strain>
    </source>
</reference>
<reference evidence="5 6" key="1">
    <citation type="submission" date="2018-05" db="EMBL/GenBank/DDBJ databases">
        <title>Genomic Encyclopedia of Archaeal and Bacterial Type Strains, Phase II (KMG-II): from individual species to whole genera.</title>
        <authorList>
            <person name="Goeker M."/>
        </authorList>
    </citation>
    <scope>NUCLEOTIDE SEQUENCE [LARGE SCALE GENOMIC DNA]</scope>
    <source>
        <strain evidence="5 6">DSM 23514</strain>
    </source>
</reference>
<evidence type="ECO:0000259" key="3">
    <source>
        <dbReference type="Pfam" id="PF13460"/>
    </source>
</evidence>
<evidence type="ECO:0000313" key="7">
    <source>
        <dbReference type="Proteomes" id="UP000651837"/>
    </source>
</evidence>
<dbReference type="OrthoDB" id="9803892at2"/>
<keyword evidence="7" id="KW-1185">Reference proteome</keyword>
<sequence>MVISFNKYEEMKADNLKTKVLLAGATGYLGRHIAKELELRNISTRILVRNTGKAKGLSSESATVIQAEVTKPETLKGLFSGVDTVISTVGITRQKDGLTYWDVDYQVNVNLLKEAMASGVSKFIYVSVLNGNLHRNLKIMEAKESFVDELVASGLQYTIVRPNGFFSDMKDFLEMARKGKVYLFGNGEQKFNPIHGKDLAIACVDAIENENIEINIGGPDIMTQNEVAEMALLASGNPINIIHLPHWLRRLIIWTLRTFTSSKTYGPIEFFLTLMAEDAIAPRYGSHRLSTFFQKEMDTLKKK</sequence>
<feature type="domain" description="NAD(P)-binding" evidence="3">
    <location>
        <begin position="24"/>
        <end position="209"/>
    </location>
</feature>
<accession>A0A316DUT8</accession>
<dbReference type="PANTHER" id="PTHR47128">
    <property type="match status" value="1"/>
</dbReference>
<evidence type="ECO:0000256" key="2">
    <source>
        <dbReference type="ARBA" id="ARBA00023276"/>
    </source>
</evidence>
<protein>
    <submittedName>
        <fullName evidence="4">SDR family oxidoreductase</fullName>
    </submittedName>
    <submittedName>
        <fullName evidence="5">Uncharacterized protein YbjT (DUF2867 family)</fullName>
    </submittedName>
</protein>
<proteinExistence type="predicted"/>
<dbReference type="InterPro" id="IPR036291">
    <property type="entry name" value="NAD(P)-bd_dom_sf"/>
</dbReference>
<dbReference type="PANTHER" id="PTHR47128:SF2">
    <property type="entry name" value="PROTEIN HIGH CHLOROPHYLL FLUORESCENCE PHENOTYPE 244, CHLOROPLASTIC"/>
    <property type="match status" value="1"/>
</dbReference>
<dbReference type="EMBL" id="JACWLN010000009">
    <property type="protein sequence ID" value="MBD1262222.1"/>
    <property type="molecule type" value="Genomic_DNA"/>
</dbReference>
<evidence type="ECO:0000313" key="5">
    <source>
        <dbReference type="EMBL" id="PWK21516.1"/>
    </source>
</evidence>
<keyword evidence="2" id="KW-0604">Photosystem II</keyword>
<dbReference type="GO" id="GO:0009523">
    <property type="term" value="C:photosystem II"/>
    <property type="evidence" value="ECO:0007669"/>
    <property type="project" value="UniProtKB-KW"/>
</dbReference>
<dbReference type="GO" id="GO:0015979">
    <property type="term" value="P:photosynthesis"/>
    <property type="evidence" value="ECO:0007669"/>
    <property type="project" value="UniProtKB-KW"/>
</dbReference>
<dbReference type="Proteomes" id="UP000245667">
    <property type="component" value="Unassembled WGS sequence"/>
</dbReference>
<evidence type="ECO:0000256" key="1">
    <source>
        <dbReference type="ARBA" id="ARBA00022531"/>
    </source>
</evidence>
<name>A0A316DUT8_9FLAO</name>
<comment type="caution">
    <text evidence="5">The sequence shown here is derived from an EMBL/GenBank/DDBJ whole genome shotgun (WGS) entry which is preliminary data.</text>
</comment>
<keyword evidence="1" id="KW-0602">Photosynthesis</keyword>
<dbReference type="SUPFAM" id="SSF51735">
    <property type="entry name" value="NAD(P)-binding Rossmann-fold domains"/>
    <property type="match status" value="1"/>
</dbReference>
<dbReference type="Proteomes" id="UP000651837">
    <property type="component" value="Unassembled WGS sequence"/>
</dbReference>
<evidence type="ECO:0000313" key="4">
    <source>
        <dbReference type="EMBL" id="MBD1262222.1"/>
    </source>
</evidence>
<dbReference type="EMBL" id="QGGQ01000011">
    <property type="protein sequence ID" value="PWK21516.1"/>
    <property type="molecule type" value="Genomic_DNA"/>
</dbReference>
<dbReference type="InterPro" id="IPR016040">
    <property type="entry name" value="NAD(P)-bd_dom"/>
</dbReference>